<proteinExistence type="inferred from homology"/>
<dbReference type="AlphaFoldDB" id="A0A660LIZ0"/>
<dbReference type="RefSeq" id="WP_121252778.1">
    <property type="nucleotide sequence ID" value="NZ_RBIL01000001.1"/>
</dbReference>
<reference evidence="11 12" key="1">
    <citation type="submission" date="2018-10" db="EMBL/GenBank/DDBJ databases">
        <title>Genomic Encyclopedia of Archaeal and Bacterial Type Strains, Phase II (KMG-II): from individual species to whole genera.</title>
        <authorList>
            <person name="Goeker M."/>
        </authorList>
    </citation>
    <scope>NUCLEOTIDE SEQUENCE [LARGE SCALE GENOMIC DNA]</scope>
    <source>
        <strain evidence="11 12">DSM 14954</strain>
    </source>
</reference>
<dbReference type="EMBL" id="RBIL01000001">
    <property type="protein sequence ID" value="RKQ94080.1"/>
    <property type="molecule type" value="Genomic_DNA"/>
</dbReference>
<dbReference type="GO" id="GO:0008966">
    <property type="term" value="F:phosphoglucosamine mutase activity"/>
    <property type="evidence" value="ECO:0007669"/>
    <property type="project" value="UniProtKB-UniRule"/>
</dbReference>
<dbReference type="GO" id="GO:0009252">
    <property type="term" value="P:peptidoglycan biosynthetic process"/>
    <property type="evidence" value="ECO:0007669"/>
    <property type="project" value="TreeGrafter"/>
</dbReference>
<evidence type="ECO:0000259" key="9">
    <source>
        <dbReference type="Pfam" id="PF02879"/>
    </source>
</evidence>
<dbReference type="GO" id="GO:0005975">
    <property type="term" value="P:carbohydrate metabolic process"/>
    <property type="evidence" value="ECO:0007669"/>
    <property type="project" value="InterPro"/>
</dbReference>
<dbReference type="InterPro" id="IPR005846">
    <property type="entry name" value="A-D-PHexomutase_a/b/a-III"/>
</dbReference>
<keyword evidence="2 6" id="KW-0597">Phosphoprotein</keyword>
<dbReference type="GO" id="GO:0005829">
    <property type="term" value="C:cytosol"/>
    <property type="evidence" value="ECO:0007669"/>
    <property type="project" value="TreeGrafter"/>
</dbReference>
<dbReference type="Gene3D" id="3.40.120.10">
    <property type="entry name" value="Alpha-D-Glucose-1,6-Bisphosphate, subunit A, domain 3"/>
    <property type="match status" value="3"/>
</dbReference>
<dbReference type="PANTHER" id="PTHR42946:SF1">
    <property type="entry name" value="PHOSPHOGLUCOMUTASE (ALPHA-D-GLUCOSE-1,6-BISPHOSPHATE-DEPENDENT)"/>
    <property type="match status" value="1"/>
</dbReference>
<comment type="cofactor">
    <cofactor evidence="6">
        <name>Mg(2+)</name>
        <dbReference type="ChEBI" id="CHEBI:18420"/>
    </cofactor>
    <text evidence="6">Binds 1 Mg(2+) ion per subunit.</text>
</comment>
<dbReference type="GO" id="GO:0004615">
    <property type="term" value="F:phosphomannomutase activity"/>
    <property type="evidence" value="ECO:0007669"/>
    <property type="project" value="TreeGrafter"/>
</dbReference>
<feature type="domain" description="Alpha-D-phosphohexomutase alpha/beta/alpha" evidence="8">
    <location>
        <begin position="10"/>
        <end position="141"/>
    </location>
</feature>
<dbReference type="FunFam" id="3.40.120.10:FF:000002">
    <property type="entry name" value="Phosphoglucosamine mutase"/>
    <property type="match status" value="1"/>
</dbReference>
<keyword evidence="3 6" id="KW-0479">Metal-binding</keyword>
<dbReference type="InterPro" id="IPR036900">
    <property type="entry name" value="A-D-PHexomutase_C_sf"/>
</dbReference>
<dbReference type="SUPFAM" id="SSF53738">
    <property type="entry name" value="Phosphoglucomutase, first 3 domains"/>
    <property type="match status" value="3"/>
</dbReference>
<dbReference type="Pfam" id="PF02880">
    <property type="entry name" value="PGM_PMM_III"/>
    <property type="match status" value="1"/>
</dbReference>
<evidence type="ECO:0000259" key="8">
    <source>
        <dbReference type="Pfam" id="PF02878"/>
    </source>
</evidence>
<dbReference type="InterPro" id="IPR006352">
    <property type="entry name" value="GlmM_bact"/>
</dbReference>
<feature type="active site" description="Phosphoserine intermediate" evidence="6">
    <location>
        <position position="108"/>
    </location>
</feature>
<protein>
    <recommendedName>
        <fullName evidence="6">Phosphoglucosamine mutase</fullName>
        <ecNumber evidence="6">5.4.2.10</ecNumber>
    </recommendedName>
</protein>
<dbReference type="OrthoDB" id="9803322at2"/>
<feature type="domain" description="Alpha-D-phosphohexomutase alpha/beta/alpha" evidence="9">
    <location>
        <begin position="161"/>
        <end position="257"/>
    </location>
</feature>
<evidence type="ECO:0000313" key="12">
    <source>
        <dbReference type="Proteomes" id="UP000278962"/>
    </source>
</evidence>
<evidence type="ECO:0000256" key="3">
    <source>
        <dbReference type="ARBA" id="ARBA00022723"/>
    </source>
</evidence>
<sequence>MSAAPSRAARKLFGTDGVRGVAGEFLSAELALALARAATARVQRADRPARVLIIRDTRESGEMLEAAVAAGVAAAGGEALIGGVLPTPGAPLLIARHGFDLAAVLSASHNPYRDNGIKFFGGDGYKLSDTTEAEIEAALEEPPVVPEHPGRVRTFHGALEDYLRALHERFSHLDLTGRRILIDCANGATFRAAPEIFRRLGADIGVIAHEPDGRNINHKSGSTHLERLRAAMQAGDDEIGFAFDGDGDRMLAVDRTGAVVDGDELIALAAIHLREQGRLPGNGVAVTVMTNYGFHTAMSEHGIEVATTAVGDRYVLEALREREWSLGGEQSGHIIDRNFVPSGDGIASALLTLEALGTENLADRHGMEKLPQTLVNVRADRSVAEAPDVLKAVQRESASLEGRGRVLLRPSGTEPLVRVMVEAPTEGEAQTVSARLVAVVESAAL</sequence>
<feature type="binding site" evidence="6">
    <location>
        <position position="244"/>
    </location>
    <ligand>
        <name>Mg(2+)</name>
        <dbReference type="ChEBI" id="CHEBI:18420"/>
    </ligand>
</feature>
<evidence type="ECO:0000259" key="7">
    <source>
        <dbReference type="Pfam" id="PF00408"/>
    </source>
</evidence>
<dbReference type="Gene3D" id="3.30.310.50">
    <property type="entry name" value="Alpha-D-phosphohexomutase, C-terminal domain"/>
    <property type="match status" value="1"/>
</dbReference>
<evidence type="ECO:0000256" key="5">
    <source>
        <dbReference type="ARBA" id="ARBA00023235"/>
    </source>
</evidence>
<comment type="function">
    <text evidence="6">Catalyzes the conversion of glucosamine-6-phosphate to glucosamine-1-phosphate.</text>
</comment>
<evidence type="ECO:0000256" key="1">
    <source>
        <dbReference type="ARBA" id="ARBA00010231"/>
    </source>
</evidence>
<feature type="binding site" evidence="6">
    <location>
        <position position="248"/>
    </location>
    <ligand>
        <name>Mg(2+)</name>
        <dbReference type="ChEBI" id="CHEBI:18420"/>
    </ligand>
</feature>
<gene>
    <name evidence="6" type="primary">glmM</name>
    <name evidence="11" type="ORF">C8N24_3957</name>
</gene>
<accession>A0A660LIZ0</accession>
<keyword evidence="5 6" id="KW-0413">Isomerase</keyword>
<name>A0A660LIZ0_9ACTN</name>
<comment type="caution">
    <text evidence="11">The sequence shown here is derived from an EMBL/GenBank/DDBJ whole genome shotgun (WGS) entry which is preliminary data.</text>
</comment>
<dbReference type="NCBIfam" id="TIGR01455">
    <property type="entry name" value="glmM"/>
    <property type="match status" value="1"/>
</dbReference>
<evidence type="ECO:0000256" key="6">
    <source>
        <dbReference type="HAMAP-Rule" id="MF_01554"/>
    </source>
</evidence>
<feature type="domain" description="Alpha-D-phosphohexomutase C-terminal" evidence="7">
    <location>
        <begin position="374"/>
        <end position="437"/>
    </location>
</feature>
<dbReference type="Proteomes" id="UP000278962">
    <property type="component" value="Unassembled WGS sequence"/>
</dbReference>
<dbReference type="GO" id="GO:0000287">
    <property type="term" value="F:magnesium ion binding"/>
    <property type="evidence" value="ECO:0007669"/>
    <property type="project" value="UniProtKB-UniRule"/>
</dbReference>
<dbReference type="InterPro" id="IPR016055">
    <property type="entry name" value="A-D-PHexomutase_a/b/a-I/II/III"/>
</dbReference>
<dbReference type="Pfam" id="PF02878">
    <property type="entry name" value="PGM_PMM_I"/>
    <property type="match status" value="1"/>
</dbReference>
<dbReference type="FunFam" id="3.30.310.50:FF:000001">
    <property type="entry name" value="Phosphoglucosamine mutase"/>
    <property type="match status" value="1"/>
</dbReference>
<dbReference type="HAMAP" id="MF_01554_B">
    <property type="entry name" value="GlmM_B"/>
    <property type="match status" value="1"/>
</dbReference>
<feature type="modified residue" description="Phosphoserine" evidence="6">
    <location>
        <position position="108"/>
    </location>
</feature>
<comment type="PTM">
    <text evidence="6">Activated by phosphorylation.</text>
</comment>
<dbReference type="InterPro" id="IPR005844">
    <property type="entry name" value="A-D-PHexomutase_a/b/a-I"/>
</dbReference>
<keyword evidence="4 6" id="KW-0460">Magnesium</keyword>
<evidence type="ECO:0000256" key="2">
    <source>
        <dbReference type="ARBA" id="ARBA00022553"/>
    </source>
</evidence>
<dbReference type="PANTHER" id="PTHR42946">
    <property type="entry name" value="PHOSPHOHEXOSE MUTASE"/>
    <property type="match status" value="1"/>
</dbReference>
<comment type="catalytic activity">
    <reaction evidence="6">
        <text>alpha-D-glucosamine 1-phosphate = D-glucosamine 6-phosphate</text>
        <dbReference type="Rhea" id="RHEA:23424"/>
        <dbReference type="ChEBI" id="CHEBI:58516"/>
        <dbReference type="ChEBI" id="CHEBI:58725"/>
        <dbReference type="EC" id="5.4.2.10"/>
    </reaction>
</comment>
<dbReference type="InterPro" id="IPR005843">
    <property type="entry name" value="A-D-PHexomutase_C"/>
</dbReference>
<dbReference type="SUPFAM" id="SSF55957">
    <property type="entry name" value="Phosphoglucomutase, C-terminal domain"/>
    <property type="match status" value="1"/>
</dbReference>
<dbReference type="PRINTS" id="PR00509">
    <property type="entry name" value="PGMPMM"/>
</dbReference>
<evidence type="ECO:0000259" key="10">
    <source>
        <dbReference type="Pfam" id="PF02880"/>
    </source>
</evidence>
<dbReference type="InterPro" id="IPR050060">
    <property type="entry name" value="Phosphoglucosamine_mutase"/>
</dbReference>
<comment type="similarity">
    <text evidence="1 6">Belongs to the phosphohexose mutase family.</text>
</comment>
<keyword evidence="12" id="KW-1185">Reference proteome</keyword>
<dbReference type="InterPro" id="IPR005845">
    <property type="entry name" value="A-D-PHexomutase_a/b/a-II"/>
</dbReference>
<evidence type="ECO:0000313" key="11">
    <source>
        <dbReference type="EMBL" id="RKQ94080.1"/>
    </source>
</evidence>
<dbReference type="Pfam" id="PF00408">
    <property type="entry name" value="PGM_PMM_IV"/>
    <property type="match status" value="1"/>
</dbReference>
<feature type="binding site" evidence="6">
    <location>
        <position position="246"/>
    </location>
    <ligand>
        <name>Mg(2+)</name>
        <dbReference type="ChEBI" id="CHEBI:18420"/>
    </ligand>
</feature>
<dbReference type="Pfam" id="PF02879">
    <property type="entry name" value="PGM_PMM_II"/>
    <property type="match status" value="1"/>
</dbReference>
<feature type="domain" description="Alpha-D-phosphohexomutase alpha/beta/alpha" evidence="10">
    <location>
        <begin position="261"/>
        <end position="359"/>
    </location>
</feature>
<evidence type="ECO:0000256" key="4">
    <source>
        <dbReference type="ARBA" id="ARBA00022842"/>
    </source>
</evidence>
<feature type="binding site" description="via phosphate group" evidence="6">
    <location>
        <position position="108"/>
    </location>
    <ligand>
        <name>Mg(2+)</name>
        <dbReference type="ChEBI" id="CHEBI:18420"/>
    </ligand>
</feature>
<dbReference type="GO" id="GO:0006048">
    <property type="term" value="P:UDP-N-acetylglucosamine biosynthetic process"/>
    <property type="evidence" value="ECO:0007669"/>
    <property type="project" value="TreeGrafter"/>
</dbReference>
<dbReference type="EC" id="5.4.2.10" evidence="6"/>
<organism evidence="11 12">
    <name type="scientific">Solirubrobacter pauli</name>
    <dbReference type="NCBI Taxonomy" id="166793"/>
    <lineage>
        <taxon>Bacteria</taxon>
        <taxon>Bacillati</taxon>
        <taxon>Actinomycetota</taxon>
        <taxon>Thermoleophilia</taxon>
        <taxon>Solirubrobacterales</taxon>
        <taxon>Solirubrobacteraceae</taxon>
        <taxon>Solirubrobacter</taxon>
    </lineage>
</organism>
<dbReference type="InterPro" id="IPR005841">
    <property type="entry name" value="Alpha-D-phosphohexomutase_SF"/>
</dbReference>